<evidence type="ECO:0000313" key="3">
    <source>
        <dbReference type="Proteomes" id="UP001153269"/>
    </source>
</evidence>
<dbReference type="AlphaFoldDB" id="A0A9N7TIK9"/>
<name>A0A9N7TIK9_PLEPL</name>
<dbReference type="EMBL" id="CADEAL010000001">
    <property type="protein sequence ID" value="CAB1412393.1"/>
    <property type="molecule type" value="Genomic_DNA"/>
</dbReference>
<feature type="region of interest" description="Disordered" evidence="1">
    <location>
        <begin position="92"/>
        <end position="128"/>
    </location>
</feature>
<keyword evidence="3" id="KW-1185">Reference proteome</keyword>
<sequence>MGKPPPAVEAYSTTRGRIKLRKTDLYCVSYVPKHVYVSSREARDNTEATLRGRLGSRDVSHVRHRYERLGLHNNQGNGNCQEVSRGRHCVQLPGVSNTGAKRSARRGSGERRWAGTIPKPDPPPPPSSPLLSVIVLTEVTTRPHLLSPFHLYTVKPLLEERNTCCLSPLLAAAAEEAARHLAEATCVVRFEGPRPQNENTEEAGAVAAGL</sequence>
<protein>
    <submittedName>
        <fullName evidence="2">Uncharacterized protein</fullName>
    </submittedName>
</protein>
<accession>A0A9N7TIK9</accession>
<organism evidence="2 3">
    <name type="scientific">Pleuronectes platessa</name>
    <name type="common">European plaice</name>
    <dbReference type="NCBI Taxonomy" id="8262"/>
    <lineage>
        <taxon>Eukaryota</taxon>
        <taxon>Metazoa</taxon>
        <taxon>Chordata</taxon>
        <taxon>Craniata</taxon>
        <taxon>Vertebrata</taxon>
        <taxon>Euteleostomi</taxon>
        <taxon>Actinopterygii</taxon>
        <taxon>Neopterygii</taxon>
        <taxon>Teleostei</taxon>
        <taxon>Neoteleostei</taxon>
        <taxon>Acanthomorphata</taxon>
        <taxon>Carangaria</taxon>
        <taxon>Pleuronectiformes</taxon>
        <taxon>Pleuronectoidei</taxon>
        <taxon>Pleuronectidae</taxon>
        <taxon>Pleuronectes</taxon>
    </lineage>
</organism>
<feature type="compositionally biased region" description="Pro residues" evidence="1">
    <location>
        <begin position="119"/>
        <end position="128"/>
    </location>
</feature>
<dbReference type="Proteomes" id="UP001153269">
    <property type="component" value="Unassembled WGS sequence"/>
</dbReference>
<comment type="caution">
    <text evidence="2">The sequence shown here is derived from an EMBL/GenBank/DDBJ whole genome shotgun (WGS) entry which is preliminary data.</text>
</comment>
<gene>
    <name evidence="2" type="ORF">PLEPLA_LOCUS84</name>
</gene>
<evidence type="ECO:0000313" key="2">
    <source>
        <dbReference type="EMBL" id="CAB1412393.1"/>
    </source>
</evidence>
<reference evidence="2" key="1">
    <citation type="submission" date="2020-03" db="EMBL/GenBank/DDBJ databases">
        <authorList>
            <person name="Weist P."/>
        </authorList>
    </citation>
    <scope>NUCLEOTIDE SEQUENCE</scope>
</reference>
<proteinExistence type="predicted"/>
<evidence type="ECO:0000256" key="1">
    <source>
        <dbReference type="SAM" id="MobiDB-lite"/>
    </source>
</evidence>